<feature type="compositionally biased region" description="Low complexity" evidence="1">
    <location>
        <begin position="787"/>
        <end position="802"/>
    </location>
</feature>
<dbReference type="EMBL" id="DRVY01000040">
    <property type="protein sequence ID" value="HHR92130.1"/>
    <property type="molecule type" value="Genomic_DNA"/>
</dbReference>
<dbReference type="AlphaFoldDB" id="A0A7C5UUP5"/>
<dbReference type="SUPFAM" id="SSF49313">
    <property type="entry name" value="Cadherin-like"/>
    <property type="match status" value="1"/>
</dbReference>
<dbReference type="Gene3D" id="2.60.40.10">
    <property type="entry name" value="Immunoglobulins"/>
    <property type="match status" value="4"/>
</dbReference>
<proteinExistence type="predicted"/>
<keyword evidence="2" id="KW-1133">Transmembrane helix</keyword>
<reference evidence="4" key="1">
    <citation type="journal article" date="2020" name="mSystems">
        <title>Genome- and Community-Level Interaction Insights into Carbon Utilization and Element Cycling Functions of Hydrothermarchaeota in Hydrothermal Sediment.</title>
        <authorList>
            <person name="Zhou Z."/>
            <person name="Liu Y."/>
            <person name="Xu W."/>
            <person name="Pan J."/>
            <person name="Luo Z.H."/>
            <person name="Li M."/>
        </authorList>
    </citation>
    <scope>NUCLEOTIDE SEQUENCE [LARGE SCALE GENOMIC DNA]</scope>
    <source>
        <strain evidence="4">SpSt-1042</strain>
    </source>
</reference>
<feature type="transmembrane region" description="Helical" evidence="2">
    <location>
        <begin position="44"/>
        <end position="64"/>
    </location>
</feature>
<dbReference type="GO" id="GO:0005509">
    <property type="term" value="F:calcium ion binding"/>
    <property type="evidence" value="ECO:0007669"/>
    <property type="project" value="InterPro"/>
</dbReference>
<keyword evidence="2" id="KW-0472">Membrane</keyword>
<feature type="transmembrane region" description="Helical" evidence="2">
    <location>
        <begin position="728"/>
        <end position="751"/>
    </location>
</feature>
<dbReference type="InterPro" id="IPR006644">
    <property type="entry name" value="Cadg"/>
</dbReference>
<dbReference type="Pfam" id="PF05345">
    <property type="entry name" value="He_PIG"/>
    <property type="match status" value="1"/>
</dbReference>
<dbReference type="SMART" id="SM00736">
    <property type="entry name" value="CADG"/>
    <property type="match status" value="1"/>
</dbReference>
<sequence length="841" mass="93431">MEGHAKIAFSKAKTSPYLPEKIRGKTKEILSKILKFLDPRTSPFLYFLVFFLSIPLIIISSLGYETFKRSGAQQPPPEPIDITSPPDGGVFTEGEPVTVTVTGVWYAQDHIEVSLNGQVEQNCIWTIENPEIPPQGSRSCQIYIESISGTNTAEIKATLTRTINGNVQSYTDTVRIYVYPGVLTPLVYITYPRQITVSGTIEIMWTVWNIDPTYLDISYIVSISKNFKKTIIEEGNFFDRCTEKCTPGRPPSCYYQCTIPAWDTTQHENGRYDLTTEIYYQMDPGDGESRQFNYSDSTWIEITNNESQNPQCVSIQADRTQITSGESVTITATGNDPDGGSVVKGRINFGDSQMSEELNASNNTVTTQHTYTTTQQSTVYTVQSQFQDDEGVWGPFGCSLNITVTASQQQNHCPYFQSQPITSVKVGETYSYTISAADPDGDQIIKQVAIKPTWLSFDTITGTLSGKPTDSNIGDHPVVIYINDQHGCSVPQSFTITVNPGEVKGEGKRRYNPTVTILHPASGERFWCKQSTISWEAADSDGTIQSVKIEYSKDLSNWILISENLPGTTTSYTWDICNIELGSYYIKVTVKDNDELTGSDISDQFEIVALGPQSGAPEITNLKPADGSTVTDPRPQIGASFIQKDSPIDIDSIQIKLDGKDIKQSSKVEKNGFEYKPDSPLSNGEHTVFVKVSDMVKRSSEVTWKFRVSTQEEVPSGMIRIFGKNIPLWLALSCLVCTVLGLILVIIYAIAKLIKLKKGEGRVPPTDIPPIQQTPITQQPTPPPFSSEPYQSYQQQTQQIEPLTTQQQELETPIDPLSYTPTQLPSEYPPQQTPQQPDNVV</sequence>
<organism evidence="4">
    <name type="scientific">candidate division CPR3 bacterium</name>
    <dbReference type="NCBI Taxonomy" id="2268181"/>
    <lineage>
        <taxon>Bacteria</taxon>
        <taxon>Bacteria division CPR3</taxon>
    </lineage>
</organism>
<dbReference type="Pfam" id="PF17957">
    <property type="entry name" value="Big_7"/>
    <property type="match status" value="1"/>
</dbReference>
<feature type="domain" description="Dystroglycan-type cadherin-like" evidence="3">
    <location>
        <begin position="416"/>
        <end position="505"/>
    </location>
</feature>
<evidence type="ECO:0000256" key="2">
    <source>
        <dbReference type="SAM" id="Phobius"/>
    </source>
</evidence>
<gene>
    <name evidence="4" type="ORF">ENL96_01275</name>
</gene>
<accession>A0A7C5UUP5</accession>
<keyword evidence="2" id="KW-0812">Transmembrane</keyword>
<protein>
    <recommendedName>
        <fullName evidence="3">Dystroglycan-type cadherin-like domain-containing protein</fullName>
    </recommendedName>
</protein>
<evidence type="ECO:0000256" key="1">
    <source>
        <dbReference type="SAM" id="MobiDB-lite"/>
    </source>
</evidence>
<evidence type="ECO:0000313" key="4">
    <source>
        <dbReference type="EMBL" id="HHR92130.1"/>
    </source>
</evidence>
<dbReference type="InterPro" id="IPR013783">
    <property type="entry name" value="Ig-like_fold"/>
</dbReference>
<feature type="region of interest" description="Disordered" evidence="1">
    <location>
        <begin position="762"/>
        <end position="841"/>
    </location>
</feature>
<dbReference type="GO" id="GO:0016020">
    <property type="term" value="C:membrane"/>
    <property type="evidence" value="ECO:0007669"/>
    <property type="project" value="InterPro"/>
</dbReference>
<comment type="caution">
    <text evidence="4">The sequence shown here is derived from an EMBL/GenBank/DDBJ whole genome shotgun (WGS) entry which is preliminary data.</text>
</comment>
<dbReference type="InterPro" id="IPR015919">
    <property type="entry name" value="Cadherin-like_sf"/>
</dbReference>
<feature type="compositionally biased region" description="Low complexity" evidence="1">
    <location>
        <begin position="769"/>
        <end position="779"/>
    </location>
</feature>
<evidence type="ECO:0000259" key="3">
    <source>
        <dbReference type="SMART" id="SM00736"/>
    </source>
</evidence>
<name>A0A7C5UUP5_UNCC3</name>